<evidence type="ECO:0000313" key="13">
    <source>
        <dbReference type="EMBL" id="GBG26830.1"/>
    </source>
</evidence>
<dbReference type="Proteomes" id="UP000241890">
    <property type="component" value="Unassembled WGS sequence"/>
</dbReference>
<dbReference type="GO" id="GO:0005783">
    <property type="term" value="C:endoplasmic reticulum"/>
    <property type="evidence" value="ECO:0007669"/>
    <property type="project" value="TreeGrafter"/>
</dbReference>
<gene>
    <name evidence="13" type="ORF">FCC1311_030522</name>
</gene>
<evidence type="ECO:0000256" key="11">
    <source>
        <dbReference type="SAM" id="MobiDB-lite"/>
    </source>
</evidence>
<accession>A0A2R5G755</accession>
<evidence type="ECO:0000256" key="2">
    <source>
        <dbReference type="ARBA" id="ARBA00022679"/>
    </source>
</evidence>
<dbReference type="GO" id="GO:0005794">
    <property type="term" value="C:Golgi apparatus"/>
    <property type="evidence" value="ECO:0007669"/>
    <property type="project" value="TreeGrafter"/>
</dbReference>
<evidence type="ECO:0000256" key="4">
    <source>
        <dbReference type="ARBA" id="ARBA00022989"/>
    </source>
</evidence>
<evidence type="ECO:0000256" key="10">
    <source>
        <dbReference type="RuleBase" id="RU079119"/>
    </source>
</evidence>
<keyword evidence="5 10" id="KW-0472">Membrane</keyword>
<evidence type="ECO:0000313" key="14">
    <source>
        <dbReference type="Proteomes" id="UP000241890"/>
    </source>
</evidence>
<evidence type="ECO:0000256" key="8">
    <source>
        <dbReference type="ARBA" id="ARBA00023315"/>
    </source>
</evidence>
<keyword evidence="4 10" id="KW-1133">Transmembrane helix</keyword>
<feature type="compositionally biased region" description="Basic and acidic residues" evidence="11">
    <location>
        <begin position="1"/>
        <end position="34"/>
    </location>
</feature>
<dbReference type="Pfam" id="PF01529">
    <property type="entry name" value="DHHC"/>
    <property type="match status" value="1"/>
</dbReference>
<keyword evidence="8 10" id="KW-0012">Acyltransferase</keyword>
<comment type="catalytic activity">
    <reaction evidence="9 10">
        <text>L-cysteinyl-[protein] + hexadecanoyl-CoA = S-hexadecanoyl-L-cysteinyl-[protein] + CoA</text>
        <dbReference type="Rhea" id="RHEA:36683"/>
        <dbReference type="Rhea" id="RHEA-COMP:10131"/>
        <dbReference type="Rhea" id="RHEA-COMP:11032"/>
        <dbReference type="ChEBI" id="CHEBI:29950"/>
        <dbReference type="ChEBI" id="CHEBI:57287"/>
        <dbReference type="ChEBI" id="CHEBI:57379"/>
        <dbReference type="ChEBI" id="CHEBI:74151"/>
        <dbReference type="EC" id="2.3.1.225"/>
    </reaction>
</comment>
<evidence type="ECO:0000256" key="7">
    <source>
        <dbReference type="ARBA" id="ARBA00023288"/>
    </source>
</evidence>
<keyword evidence="7" id="KW-0449">Lipoprotein</keyword>
<dbReference type="PANTHER" id="PTHR22883:SF43">
    <property type="entry name" value="PALMITOYLTRANSFERASE APP"/>
    <property type="match status" value="1"/>
</dbReference>
<keyword evidence="14" id="KW-1185">Reference proteome</keyword>
<feature type="transmembrane region" description="Helical" evidence="10">
    <location>
        <begin position="111"/>
        <end position="132"/>
    </location>
</feature>
<comment type="caution">
    <text evidence="13">The sequence shown here is derived from an EMBL/GenBank/DDBJ whole genome shotgun (WGS) entry which is preliminary data.</text>
</comment>
<dbReference type="PANTHER" id="PTHR22883">
    <property type="entry name" value="ZINC FINGER DHHC DOMAIN CONTAINING PROTEIN"/>
    <property type="match status" value="1"/>
</dbReference>
<name>A0A2R5G755_9STRA</name>
<comment type="domain">
    <text evidence="10">The DHHC domain is required for palmitoyltransferase activity.</text>
</comment>
<dbReference type="OrthoDB" id="9909019at2759"/>
<proteinExistence type="inferred from homology"/>
<sequence>MLDEVRDAVAEQRGPDVELGGKTRLGATDDHGGPEDSEPAEDEALDKASRWCVCKKVDGQHFLVYGKPRRQRFPFHCVLGPDWWCSFITITLIMIPSVFAVWGAAASMGPFVELLGMISFATCLGSFMLTAFSDPGIIKRQTQAELEQALAENPSGQHVRGLFCNRCNIYRPYTATHCYDCDACIEEHDHHCPWTGHCIGKNNLTFFWVFLSSLLFHFVFVVIVLNLWMGNSGTASAASDPALIADKMLHVAPPIVPDM</sequence>
<evidence type="ECO:0000256" key="1">
    <source>
        <dbReference type="ARBA" id="ARBA00004127"/>
    </source>
</evidence>
<feature type="domain" description="Palmitoyltransferase DHHC" evidence="12">
    <location>
        <begin position="162"/>
        <end position="225"/>
    </location>
</feature>
<feature type="transmembrane region" description="Helical" evidence="10">
    <location>
        <begin position="83"/>
        <end position="105"/>
    </location>
</feature>
<evidence type="ECO:0000256" key="6">
    <source>
        <dbReference type="ARBA" id="ARBA00023139"/>
    </source>
</evidence>
<keyword evidence="6" id="KW-0564">Palmitate</keyword>
<keyword evidence="2 10" id="KW-0808">Transferase</keyword>
<dbReference type="InterPro" id="IPR039859">
    <property type="entry name" value="PFA4/ZDH16/20/ERF2-like"/>
</dbReference>
<evidence type="ECO:0000256" key="5">
    <source>
        <dbReference type="ARBA" id="ARBA00023136"/>
    </source>
</evidence>
<protein>
    <recommendedName>
        <fullName evidence="10">Palmitoyltransferase</fullName>
        <ecNumber evidence="10">2.3.1.225</ecNumber>
    </recommendedName>
</protein>
<dbReference type="PROSITE" id="PS50216">
    <property type="entry name" value="DHHC"/>
    <property type="match status" value="1"/>
</dbReference>
<evidence type="ECO:0000256" key="3">
    <source>
        <dbReference type="ARBA" id="ARBA00022692"/>
    </source>
</evidence>
<evidence type="ECO:0000256" key="9">
    <source>
        <dbReference type="ARBA" id="ARBA00048048"/>
    </source>
</evidence>
<dbReference type="GO" id="GO:0006612">
    <property type="term" value="P:protein targeting to membrane"/>
    <property type="evidence" value="ECO:0007669"/>
    <property type="project" value="TreeGrafter"/>
</dbReference>
<organism evidence="13 14">
    <name type="scientific">Hondaea fermentalgiana</name>
    <dbReference type="NCBI Taxonomy" id="2315210"/>
    <lineage>
        <taxon>Eukaryota</taxon>
        <taxon>Sar</taxon>
        <taxon>Stramenopiles</taxon>
        <taxon>Bigyra</taxon>
        <taxon>Labyrinthulomycetes</taxon>
        <taxon>Thraustochytrida</taxon>
        <taxon>Thraustochytriidae</taxon>
        <taxon>Hondaea</taxon>
    </lineage>
</organism>
<comment type="subcellular location">
    <subcellularLocation>
        <location evidence="1">Endomembrane system</location>
        <topology evidence="1">Multi-pass membrane protein</topology>
    </subcellularLocation>
</comment>
<feature type="region of interest" description="Disordered" evidence="11">
    <location>
        <begin position="1"/>
        <end position="41"/>
    </location>
</feature>
<dbReference type="EC" id="2.3.1.225" evidence="10"/>
<comment type="similarity">
    <text evidence="10">Belongs to the DHHC palmitoyltransferase family.</text>
</comment>
<dbReference type="GO" id="GO:0019706">
    <property type="term" value="F:protein-cysteine S-palmitoyltransferase activity"/>
    <property type="evidence" value="ECO:0007669"/>
    <property type="project" value="UniProtKB-EC"/>
</dbReference>
<dbReference type="InParanoid" id="A0A2R5G755"/>
<dbReference type="AlphaFoldDB" id="A0A2R5G755"/>
<reference evidence="13 14" key="1">
    <citation type="submission" date="2017-12" db="EMBL/GenBank/DDBJ databases">
        <title>Sequencing, de novo assembly and annotation of complete genome of a new Thraustochytrid species, strain FCC1311.</title>
        <authorList>
            <person name="Sedici K."/>
            <person name="Godart F."/>
            <person name="Aiese Cigliano R."/>
            <person name="Sanseverino W."/>
            <person name="Barakat M."/>
            <person name="Ortet P."/>
            <person name="Marechal E."/>
            <person name="Cagnac O."/>
            <person name="Amato A."/>
        </authorList>
    </citation>
    <scope>NUCLEOTIDE SEQUENCE [LARGE SCALE GENOMIC DNA]</scope>
</reference>
<keyword evidence="3 10" id="KW-0812">Transmembrane</keyword>
<feature type="transmembrane region" description="Helical" evidence="10">
    <location>
        <begin position="206"/>
        <end position="229"/>
    </location>
</feature>
<evidence type="ECO:0000259" key="12">
    <source>
        <dbReference type="Pfam" id="PF01529"/>
    </source>
</evidence>
<dbReference type="EMBL" id="BEYU01000024">
    <property type="protein sequence ID" value="GBG26830.1"/>
    <property type="molecule type" value="Genomic_DNA"/>
</dbReference>
<dbReference type="InterPro" id="IPR001594">
    <property type="entry name" value="Palmitoyltrfase_DHHC"/>
</dbReference>